<protein>
    <recommendedName>
        <fullName evidence="4 5">Large ribosomal subunit protein uL5</fullName>
    </recommendedName>
</protein>
<dbReference type="Pfam" id="PF00673">
    <property type="entry name" value="Ribosomal_L5_C"/>
    <property type="match status" value="1"/>
</dbReference>
<dbReference type="GO" id="GO:0019843">
    <property type="term" value="F:rRNA binding"/>
    <property type="evidence" value="ECO:0007669"/>
    <property type="project" value="UniProtKB-UniRule"/>
</dbReference>
<dbReference type="GO" id="GO:0006412">
    <property type="term" value="P:translation"/>
    <property type="evidence" value="ECO:0007669"/>
    <property type="project" value="UniProtKB-UniRule"/>
</dbReference>
<organism evidence="9 10">
    <name type="scientific">Candidatus Sungbacteria bacterium RIFCSPHIGHO2_02_FULL_51_29</name>
    <dbReference type="NCBI Taxonomy" id="1802273"/>
    <lineage>
        <taxon>Bacteria</taxon>
        <taxon>Candidatus Sungiibacteriota</taxon>
    </lineage>
</organism>
<dbReference type="HAMAP" id="MF_01333_B">
    <property type="entry name" value="Ribosomal_uL5_B"/>
    <property type="match status" value="1"/>
</dbReference>
<name>A0A1G2KSQ3_9BACT</name>
<dbReference type="PANTHER" id="PTHR11994">
    <property type="entry name" value="60S RIBOSOMAL PROTEIN L11-RELATED"/>
    <property type="match status" value="1"/>
</dbReference>
<evidence type="ECO:0000256" key="2">
    <source>
        <dbReference type="ARBA" id="ARBA00022980"/>
    </source>
</evidence>
<dbReference type="GO" id="GO:0003735">
    <property type="term" value="F:structural constituent of ribosome"/>
    <property type="evidence" value="ECO:0007669"/>
    <property type="project" value="InterPro"/>
</dbReference>
<dbReference type="InterPro" id="IPR020930">
    <property type="entry name" value="Ribosomal_uL5_bac-type"/>
</dbReference>
<evidence type="ECO:0000256" key="4">
    <source>
        <dbReference type="ARBA" id="ARBA00035245"/>
    </source>
</evidence>
<dbReference type="PIRSF" id="PIRSF002161">
    <property type="entry name" value="Ribosomal_L5"/>
    <property type="match status" value="1"/>
</dbReference>
<keyword evidence="5" id="KW-0694">RNA-binding</keyword>
<dbReference type="NCBIfam" id="NF000585">
    <property type="entry name" value="PRK00010.1"/>
    <property type="match status" value="1"/>
</dbReference>
<dbReference type="InterPro" id="IPR031310">
    <property type="entry name" value="Ribosomal_uL5_N"/>
</dbReference>
<dbReference type="InterPro" id="IPR022803">
    <property type="entry name" value="Ribosomal_uL5_dom_sf"/>
</dbReference>
<dbReference type="Pfam" id="PF00281">
    <property type="entry name" value="Ribosomal_L5"/>
    <property type="match status" value="1"/>
</dbReference>
<evidence type="ECO:0000313" key="9">
    <source>
        <dbReference type="EMBL" id="OHA02485.1"/>
    </source>
</evidence>
<dbReference type="FunFam" id="3.30.1440.10:FF:000001">
    <property type="entry name" value="50S ribosomal protein L5"/>
    <property type="match status" value="1"/>
</dbReference>
<dbReference type="Gene3D" id="3.30.1440.10">
    <property type="match status" value="1"/>
</dbReference>
<dbReference type="GO" id="GO:1990904">
    <property type="term" value="C:ribonucleoprotein complex"/>
    <property type="evidence" value="ECO:0007669"/>
    <property type="project" value="UniProtKB-KW"/>
</dbReference>
<keyword evidence="5" id="KW-0699">rRNA-binding</keyword>
<dbReference type="GO" id="GO:0000049">
    <property type="term" value="F:tRNA binding"/>
    <property type="evidence" value="ECO:0007669"/>
    <property type="project" value="UniProtKB-UniRule"/>
</dbReference>
<evidence type="ECO:0000256" key="3">
    <source>
        <dbReference type="ARBA" id="ARBA00023274"/>
    </source>
</evidence>
<evidence type="ECO:0000313" key="10">
    <source>
        <dbReference type="Proteomes" id="UP000177811"/>
    </source>
</evidence>
<evidence type="ECO:0000259" key="7">
    <source>
        <dbReference type="Pfam" id="PF00281"/>
    </source>
</evidence>
<evidence type="ECO:0000256" key="5">
    <source>
        <dbReference type="HAMAP-Rule" id="MF_01333"/>
    </source>
</evidence>
<dbReference type="SUPFAM" id="SSF55282">
    <property type="entry name" value="RL5-like"/>
    <property type="match status" value="1"/>
</dbReference>
<proteinExistence type="inferred from homology"/>
<dbReference type="GO" id="GO:0005840">
    <property type="term" value="C:ribosome"/>
    <property type="evidence" value="ECO:0007669"/>
    <property type="project" value="UniProtKB-KW"/>
</dbReference>
<keyword evidence="2 5" id="KW-0689">Ribosomal protein</keyword>
<feature type="domain" description="Large ribosomal subunit protein uL5 N-terminal" evidence="7">
    <location>
        <begin position="24"/>
        <end position="79"/>
    </location>
</feature>
<gene>
    <name evidence="5" type="primary">rplE</name>
    <name evidence="9" type="ORF">A3C16_05410</name>
</gene>
<keyword evidence="5" id="KW-0820">tRNA-binding</keyword>
<dbReference type="Proteomes" id="UP000177811">
    <property type="component" value="Unassembled WGS sequence"/>
</dbReference>
<dbReference type="AlphaFoldDB" id="A0A1G2KSQ3"/>
<keyword evidence="3 5" id="KW-0687">Ribonucleoprotein</keyword>
<feature type="domain" description="Large ribosomal subunit protein uL5 C-terminal" evidence="8">
    <location>
        <begin position="84"/>
        <end position="176"/>
    </location>
</feature>
<evidence type="ECO:0000256" key="1">
    <source>
        <dbReference type="ARBA" id="ARBA00008553"/>
    </source>
</evidence>
<comment type="subunit">
    <text evidence="5">Part of the 50S ribosomal subunit; part of the 5S rRNA/L5/L18/L25 subcomplex. Contacts the 5S rRNA and the P site tRNA. Forms a bridge to the 30S subunit in the 70S ribosome.</text>
</comment>
<evidence type="ECO:0000256" key="6">
    <source>
        <dbReference type="RuleBase" id="RU003930"/>
    </source>
</evidence>
<comment type="caution">
    <text evidence="9">The sequence shown here is derived from an EMBL/GenBank/DDBJ whole genome shotgun (WGS) entry which is preliminary data.</text>
</comment>
<sequence>MHTFQEKYIKEALPQFMKKFNVANRMAVPRVLKVAVNVGVGKIKDEKQLQEILAMLTLITGQKPSARAAKKAIASFKTRQGQIIGYAVTLRGKRMQDFLDRLIHIALPRSRDFQGVPAKAVDHHGNLTIGIKEHIVFPEIIGEDYKVLFGFEITIVTNAKNKERGLALLTLLGIPFKKQ</sequence>
<reference evidence="9 10" key="1">
    <citation type="journal article" date="2016" name="Nat. Commun.">
        <title>Thousands of microbial genomes shed light on interconnected biogeochemical processes in an aquifer system.</title>
        <authorList>
            <person name="Anantharaman K."/>
            <person name="Brown C.T."/>
            <person name="Hug L.A."/>
            <person name="Sharon I."/>
            <person name="Castelle C.J."/>
            <person name="Probst A.J."/>
            <person name="Thomas B.C."/>
            <person name="Singh A."/>
            <person name="Wilkins M.J."/>
            <person name="Karaoz U."/>
            <person name="Brodie E.L."/>
            <person name="Williams K.H."/>
            <person name="Hubbard S.S."/>
            <person name="Banfield J.F."/>
        </authorList>
    </citation>
    <scope>NUCLEOTIDE SEQUENCE [LARGE SCALE GENOMIC DNA]</scope>
</reference>
<comment type="similarity">
    <text evidence="1 5 6">Belongs to the universal ribosomal protein uL5 family.</text>
</comment>
<dbReference type="InterPro" id="IPR002132">
    <property type="entry name" value="Ribosomal_uL5"/>
</dbReference>
<accession>A0A1G2KSQ3</accession>
<dbReference type="InterPro" id="IPR031309">
    <property type="entry name" value="Ribosomal_uL5_C"/>
</dbReference>
<evidence type="ECO:0000259" key="8">
    <source>
        <dbReference type="Pfam" id="PF00673"/>
    </source>
</evidence>
<comment type="function">
    <text evidence="5">This is 1 of the proteins that bind and probably mediate the attachment of the 5S RNA into the large ribosomal subunit, where it forms part of the central protuberance. In the 70S ribosome it contacts protein S13 of the 30S subunit (bridge B1b), connecting the 2 subunits; this bridge is implicated in subunit movement. Contacts the P site tRNA; the 5S rRNA and some of its associated proteins might help stabilize positioning of ribosome-bound tRNAs.</text>
</comment>
<dbReference type="EMBL" id="MHQL01000034">
    <property type="protein sequence ID" value="OHA02485.1"/>
    <property type="molecule type" value="Genomic_DNA"/>
</dbReference>